<organism evidence="6 7">
    <name type="scientific">Morganella morganii</name>
    <name type="common">Proteus morganii</name>
    <dbReference type="NCBI Taxonomy" id="582"/>
    <lineage>
        <taxon>Bacteria</taxon>
        <taxon>Pseudomonadati</taxon>
        <taxon>Pseudomonadota</taxon>
        <taxon>Gammaproteobacteria</taxon>
        <taxon>Enterobacterales</taxon>
        <taxon>Morganellaceae</taxon>
        <taxon>Morganella</taxon>
    </lineage>
</organism>
<dbReference type="InterPro" id="IPR003593">
    <property type="entry name" value="AAA+_ATPase"/>
</dbReference>
<dbReference type="EMBL" id="PKLF01000004">
    <property type="protein sequence ID" value="MBE8611967.1"/>
    <property type="molecule type" value="Genomic_DNA"/>
</dbReference>
<comment type="caution">
    <text evidence="6">The sequence shown here is derived from an EMBL/GenBank/DDBJ whole genome shotgun (WGS) entry which is preliminary data.</text>
</comment>
<reference evidence="6" key="1">
    <citation type="submission" date="2017-12" db="EMBL/GenBank/DDBJ databases">
        <title>Genome sequencing and analysis.</title>
        <authorList>
            <person name="Huang Y.-T."/>
        </authorList>
    </citation>
    <scope>NUCLEOTIDE SEQUENCE</scope>
    <source>
        <strain evidence="6">VGH116</strain>
    </source>
</reference>
<keyword evidence="1" id="KW-0813">Transport</keyword>
<evidence type="ECO:0000313" key="7">
    <source>
        <dbReference type="Proteomes" id="UP000650477"/>
    </source>
</evidence>
<dbReference type="InterPro" id="IPR027417">
    <property type="entry name" value="P-loop_NTPase"/>
</dbReference>
<dbReference type="GO" id="GO:0005524">
    <property type="term" value="F:ATP binding"/>
    <property type="evidence" value="ECO:0007669"/>
    <property type="project" value="UniProtKB-KW"/>
</dbReference>
<name>A0A2C5TGP4_MORMO</name>
<gene>
    <name evidence="6" type="ORF">CYG68_05980</name>
</gene>
<dbReference type="PROSITE" id="PS50893">
    <property type="entry name" value="ABC_TRANSPORTER_2"/>
    <property type="match status" value="1"/>
</dbReference>
<dbReference type="SUPFAM" id="SSF52540">
    <property type="entry name" value="P-loop containing nucleoside triphosphate hydrolases"/>
    <property type="match status" value="1"/>
</dbReference>
<keyword evidence="4" id="KW-1278">Translocase</keyword>
<evidence type="ECO:0000256" key="4">
    <source>
        <dbReference type="ARBA" id="ARBA00022967"/>
    </source>
</evidence>
<protein>
    <submittedName>
        <fullName evidence="6">Heme ABC transporter ATP-binding protein</fullName>
    </submittedName>
</protein>
<dbReference type="Proteomes" id="UP000650477">
    <property type="component" value="Unassembled WGS sequence"/>
</dbReference>
<dbReference type="PANTHER" id="PTHR42794">
    <property type="entry name" value="HEMIN IMPORT ATP-BINDING PROTEIN HMUV"/>
    <property type="match status" value="1"/>
</dbReference>
<sequence length="266" mass="29267">MPRITVNNPPPVLVAENVSFSRHGQPVVSDISLTLHCGTITAVTGPNGAGKSTFLRLLSGYYRCDSGQIMLRGKPMASWSAGALAQIRAVMTQQSVISAPYRVRDIIALGDLHREYIHQSTTDEVIHLTACEPLLEKRWYQLSGGEQQRVHLARALMQLSCPLPLPRLLLLDEPTAALDLHHQQHLMRMLKQRVSATSLAVFCILHDLNLASLYADHVIMLNNGRIVRQGTPAGVLQKTVLAETYQADLITLRHPLTGNTSVLLAP</sequence>
<dbReference type="Gene3D" id="3.40.50.300">
    <property type="entry name" value="P-loop containing nucleotide triphosphate hydrolases"/>
    <property type="match status" value="1"/>
</dbReference>
<keyword evidence="2" id="KW-0547">Nucleotide-binding</keyword>
<evidence type="ECO:0000256" key="5">
    <source>
        <dbReference type="ARBA" id="ARBA00037066"/>
    </source>
</evidence>
<keyword evidence="3 6" id="KW-0067">ATP-binding</keyword>
<dbReference type="InterPro" id="IPR003439">
    <property type="entry name" value="ABC_transporter-like_ATP-bd"/>
</dbReference>
<dbReference type="NCBIfam" id="NF010068">
    <property type="entry name" value="PRK13548.1"/>
    <property type="match status" value="1"/>
</dbReference>
<dbReference type="GO" id="GO:0016887">
    <property type="term" value="F:ATP hydrolysis activity"/>
    <property type="evidence" value="ECO:0007669"/>
    <property type="project" value="InterPro"/>
</dbReference>
<dbReference type="SMART" id="SM00382">
    <property type="entry name" value="AAA"/>
    <property type="match status" value="1"/>
</dbReference>
<proteinExistence type="predicted"/>
<dbReference type="Pfam" id="PF00005">
    <property type="entry name" value="ABC_tran"/>
    <property type="match status" value="1"/>
</dbReference>
<dbReference type="RefSeq" id="WP_004235402.1">
    <property type="nucleotide sequence ID" value="NZ_ABGYJJ040000001.1"/>
</dbReference>
<evidence type="ECO:0000256" key="2">
    <source>
        <dbReference type="ARBA" id="ARBA00022741"/>
    </source>
</evidence>
<evidence type="ECO:0000256" key="1">
    <source>
        <dbReference type="ARBA" id="ARBA00022448"/>
    </source>
</evidence>
<evidence type="ECO:0000313" key="6">
    <source>
        <dbReference type="EMBL" id="MBE8611967.1"/>
    </source>
</evidence>
<accession>A0A2C5TGP4</accession>
<dbReference type="GeneID" id="93360263"/>
<dbReference type="PANTHER" id="PTHR42794:SF1">
    <property type="entry name" value="HEMIN IMPORT ATP-BINDING PROTEIN HMUV"/>
    <property type="match status" value="1"/>
</dbReference>
<dbReference type="CDD" id="cd03214">
    <property type="entry name" value="ABC_Iron-Siderophores_B12_Hemin"/>
    <property type="match status" value="1"/>
</dbReference>
<comment type="function">
    <text evidence="5">Part of the ABC transporter complex HmuTUV involved in hemin import. Responsible for energy coupling to the transport system.</text>
</comment>
<evidence type="ECO:0000256" key="3">
    <source>
        <dbReference type="ARBA" id="ARBA00022840"/>
    </source>
</evidence>
<dbReference type="AlphaFoldDB" id="A0A2C5TGP4"/>